<dbReference type="SUPFAM" id="SSF56801">
    <property type="entry name" value="Acetyl-CoA synthetase-like"/>
    <property type="match status" value="1"/>
</dbReference>
<dbReference type="SUPFAM" id="SSF47336">
    <property type="entry name" value="ACP-like"/>
    <property type="match status" value="1"/>
</dbReference>
<dbReference type="GO" id="GO:0043041">
    <property type="term" value="P:amino acid activation for nonribosomal peptide biosynthetic process"/>
    <property type="evidence" value="ECO:0000318"/>
    <property type="project" value="GO_Central"/>
</dbReference>
<dbReference type="InterPro" id="IPR015943">
    <property type="entry name" value="WD40/YVTN_repeat-like_dom_sf"/>
</dbReference>
<comment type="caution">
    <text evidence="5">The sequence shown here is derived from an EMBL/GenBank/DDBJ whole genome shotgun (WGS) entry which is preliminary data.</text>
</comment>
<dbReference type="InterPro" id="IPR052091">
    <property type="entry name" value="Beta-ala_Activ/Resist"/>
</dbReference>
<gene>
    <name evidence="5" type="ORF">MANES_09G131500v8</name>
</gene>
<dbReference type="InterPro" id="IPR002372">
    <property type="entry name" value="PQQ_rpt_dom"/>
</dbReference>
<evidence type="ECO:0000313" key="6">
    <source>
        <dbReference type="Proteomes" id="UP000091857"/>
    </source>
</evidence>
<feature type="domain" description="AMP-dependent synthetase/ligase" evidence="2">
    <location>
        <begin position="147"/>
        <end position="472"/>
    </location>
</feature>
<dbReference type="Gene3D" id="3.30.300.30">
    <property type="match status" value="1"/>
</dbReference>
<dbReference type="InterPro" id="IPR020845">
    <property type="entry name" value="AMP-binding_CS"/>
</dbReference>
<feature type="region of interest" description="Disordered" evidence="1">
    <location>
        <begin position="112"/>
        <end position="138"/>
    </location>
</feature>
<dbReference type="AlphaFoldDB" id="A0A2C9VAE5"/>
<organism evidence="5 6">
    <name type="scientific">Manihot esculenta</name>
    <name type="common">Cassava</name>
    <name type="synonym">Jatropha manihot</name>
    <dbReference type="NCBI Taxonomy" id="3983"/>
    <lineage>
        <taxon>Eukaryota</taxon>
        <taxon>Viridiplantae</taxon>
        <taxon>Streptophyta</taxon>
        <taxon>Embryophyta</taxon>
        <taxon>Tracheophyta</taxon>
        <taxon>Spermatophyta</taxon>
        <taxon>Magnoliopsida</taxon>
        <taxon>eudicotyledons</taxon>
        <taxon>Gunneridae</taxon>
        <taxon>Pentapetalae</taxon>
        <taxon>rosids</taxon>
        <taxon>fabids</taxon>
        <taxon>Malpighiales</taxon>
        <taxon>Euphorbiaceae</taxon>
        <taxon>Crotonoideae</taxon>
        <taxon>Manihoteae</taxon>
        <taxon>Manihot</taxon>
    </lineage>
</organism>
<dbReference type="FunFam" id="2.130.10.10:FF:000883">
    <property type="entry name" value="Putative acyl-activating enzyme 19"/>
    <property type="match status" value="1"/>
</dbReference>
<evidence type="ECO:0000256" key="1">
    <source>
        <dbReference type="SAM" id="MobiDB-lite"/>
    </source>
</evidence>
<dbReference type="PANTHER" id="PTHR44394">
    <property type="entry name" value="BETA-ALANINE-ACTIVATING ENZYME"/>
    <property type="match status" value="1"/>
</dbReference>
<dbReference type="Gene3D" id="1.10.1200.10">
    <property type="entry name" value="ACP-like"/>
    <property type="match status" value="1"/>
</dbReference>
<dbReference type="SUPFAM" id="SSF50998">
    <property type="entry name" value="Quinoprotein alcohol dehydrogenase-like"/>
    <property type="match status" value="1"/>
</dbReference>
<evidence type="ECO:0000313" key="5">
    <source>
        <dbReference type="EMBL" id="OAY41820.1"/>
    </source>
</evidence>
<dbReference type="Proteomes" id="UP000091857">
    <property type="component" value="Chromosome 9"/>
</dbReference>
<dbReference type="STRING" id="3983.A0A2C9VAE5"/>
<evidence type="ECO:0000259" key="3">
    <source>
        <dbReference type="Pfam" id="PF13193"/>
    </source>
</evidence>
<reference evidence="6" key="1">
    <citation type="journal article" date="2016" name="Nat. Biotechnol.">
        <title>Sequencing wild and cultivated cassava and related species reveals extensive interspecific hybridization and genetic diversity.</title>
        <authorList>
            <person name="Bredeson J.V."/>
            <person name="Lyons J.B."/>
            <person name="Prochnik S.E."/>
            <person name="Wu G.A."/>
            <person name="Ha C.M."/>
            <person name="Edsinger-Gonzales E."/>
            <person name="Grimwood J."/>
            <person name="Schmutz J."/>
            <person name="Rabbi I.Y."/>
            <person name="Egesi C."/>
            <person name="Nauluvula P."/>
            <person name="Lebot V."/>
            <person name="Ndunguru J."/>
            <person name="Mkamilo G."/>
            <person name="Bart R.S."/>
            <person name="Setter T.L."/>
            <person name="Gleadow R.M."/>
            <person name="Kulakow P."/>
            <person name="Ferguson M.E."/>
            <person name="Rounsley S."/>
            <person name="Rokhsar D.S."/>
        </authorList>
    </citation>
    <scope>NUCLEOTIDE SEQUENCE [LARGE SCALE GENOMIC DNA]</scope>
    <source>
        <strain evidence="6">cv. AM560-2</strain>
    </source>
</reference>
<name>A0A2C9VAE5_MANES</name>
<evidence type="ECO:0008006" key="7">
    <source>
        <dbReference type="Google" id="ProtNLM"/>
    </source>
</evidence>
<dbReference type="InterPro" id="IPR036736">
    <property type="entry name" value="ACP-like_sf"/>
</dbReference>
<dbReference type="InterPro" id="IPR011047">
    <property type="entry name" value="Quinoprotein_ADH-like_sf"/>
</dbReference>
<keyword evidence="6" id="KW-1185">Reference proteome</keyword>
<evidence type="ECO:0000259" key="4">
    <source>
        <dbReference type="Pfam" id="PF13570"/>
    </source>
</evidence>
<dbReference type="EMBL" id="CM004395">
    <property type="protein sequence ID" value="OAY41820.1"/>
    <property type="molecule type" value="Genomic_DNA"/>
</dbReference>
<feature type="compositionally biased region" description="Polar residues" evidence="1">
    <location>
        <begin position="112"/>
        <end position="133"/>
    </location>
</feature>
<dbReference type="Pfam" id="PF00501">
    <property type="entry name" value="AMP-binding"/>
    <property type="match status" value="1"/>
</dbReference>
<dbReference type="Pfam" id="PF13570">
    <property type="entry name" value="Beta-prop_ACSF4"/>
    <property type="match status" value="1"/>
</dbReference>
<feature type="domain" description="Pyrrolo-quinoline quinone repeat" evidence="4">
    <location>
        <begin position="834"/>
        <end position="1185"/>
    </location>
</feature>
<dbReference type="Gene3D" id="3.40.50.12780">
    <property type="entry name" value="N-terminal domain of ligase-like"/>
    <property type="match status" value="1"/>
</dbReference>
<sequence length="1193" mass="131350">MSSGSSSSEEQLHQQEKHCCISHEFLRAATRNPTKIAVIQAAPSGDDQRQVAAELINPGSSVSSASSSSFNPLVYEGDQCFTFRDLLKSVDFLSSRLRDVLDGADVSRLFRAQSSSGKGNPDEQSTPDVSKSSSMDEYKNENRPKILGIYMPPSVEYIISVFSVLRCGEAFLPLDPSWPKDRILSTVSSADCELIITSESSYGKGSLSNLGNLNWLVEFSSCPVLRFSVEEALEECVGPLQIAWPCEKEEKRLFCYLLYTSGSTGKPKGVCGTEQGLLNRFLWMQELYPMHENEVLLFKTSLSFIDHLQEFLGAMLGACTLVIPPFSQLKEDPFSIVNFIQAYCINRLIAVPSLMRAILPALRSHQHKMQIQNSLKLLVLSGEVFPLSLWGELSNLLPGTTILNLYGSTEVSGDCTYFDCKRLPLILETESLTSVPIGVPISNCDVVLVGETDTPNQGEVCVGGLCVCGGYFSDSALSSFDSLKVHKTLICNCLVDDCGSQVYYRTGDFAQRLQCGDLVFLGRADRSIKVNGQRIALEEIEITLRTHPDVVDAAVVSSEGPEELLHLEAFLLLKDKQKSGDSLRSSIKNWMAGKVPLVMIPNRIVFIESLPISSGGKVDYALLSTSAFYTLKVQDKICNADITDHFHIIKKAFCDALMVEDVSGDDDFFKLGGSSITAAQVSYNLGIDMRLLYKFPTPSKLRNALLDKKAPYKDVKTDTSWKSNLKEHSWSMSHSVNSSISKAQKFHQMNDHNVAVSKHFKVNLDNHISPENVSLSGGYPWSSVIPVSCSFSRGNKVMYEEECRLRNIHQLTWSTELPRNRKGSSMLELWKVHMESCVDASPLIVFKGQDVYLFIGSHAHKFTCVNAKSGSIQWEVKLQGRVECSAAIVADFSQVVVGCYKGKIYFLDFFKGSICWTFQTCAEVKCQPVVDIHRQLIWCGSHDQFLYALDYRNRCCIYKLSCGGSVFGSPAIDEMHDTLYVASTSGRVTAVSIKALPFYTLWQQELQVPVFGSLTVCSPCGNVICCLVDGNIVALDLGGSIIWQCKTGGPVFAGACSSSVLSSQVLVCSRNGSVYSFGMEKGDLLWEYNVGDPITASAYVDEHLQLVSDSFLVSERLVCVCTSSGSIHLLLISLDDAGKASHPSKNAVQEIARLELPGDIFSSPVMIGGRIFVGCRDDYVHCVSLKSQSSVEE</sequence>
<dbReference type="InterPro" id="IPR025110">
    <property type="entry name" value="AMP-bd_C"/>
</dbReference>
<dbReference type="SMART" id="SM00564">
    <property type="entry name" value="PQQ"/>
    <property type="match status" value="5"/>
</dbReference>
<dbReference type="PROSITE" id="PS00455">
    <property type="entry name" value="AMP_BINDING"/>
    <property type="match status" value="1"/>
</dbReference>
<dbReference type="InterPro" id="IPR000873">
    <property type="entry name" value="AMP-dep_synth/lig_dom"/>
</dbReference>
<protein>
    <recommendedName>
        <fullName evidence="7">Carrier domain-containing protein</fullName>
    </recommendedName>
</protein>
<dbReference type="InterPro" id="IPR018391">
    <property type="entry name" value="PQQ_b-propeller_rpt"/>
</dbReference>
<dbReference type="InterPro" id="IPR042099">
    <property type="entry name" value="ANL_N_sf"/>
</dbReference>
<accession>A0A2C9VAE5</accession>
<feature type="domain" description="AMP-binding enzyme C-terminal" evidence="3">
    <location>
        <begin position="539"/>
        <end position="617"/>
    </location>
</feature>
<dbReference type="CDD" id="cd05930">
    <property type="entry name" value="A_NRPS"/>
    <property type="match status" value="1"/>
</dbReference>
<dbReference type="Pfam" id="PF13193">
    <property type="entry name" value="AMP-binding_C"/>
    <property type="match status" value="1"/>
</dbReference>
<dbReference type="Gramene" id="Manes.09G131500.1.v8.1">
    <property type="protein sequence ID" value="Manes.09G131500.1.v8.1.CDS"/>
    <property type="gene ID" value="Manes.09G131500.v8.1"/>
</dbReference>
<dbReference type="PANTHER" id="PTHR44394:SF1">
    <property type="entry name" value="BETA-ALANINE-ACTIVATING ENZYME"/>
    <property type="match status" value="1"/>
</dbReference>
<evidence type="ECO:0000259" key="2">
    <source>
        <dbReference type="Pfam" id="PF00501"/>
    </source>
</evidence>
<dbReference type="InterPro" id="IPR045851">
    <property type="entry name" value="AMP-bd_C_sf"/>
</dbReference>
<dbReference type="Gene3D" id="2.130.10.10">
    <property type="entry name" value="YVTN repeat-like/Quinoprotein amine dehydrogenase"/>
    <property type="match status" value="2"/>
</dbReference>
<proteinExistence type="predicted"/>
<dbReference type="OrthoDB" id="408177at2759"/>